<dbReference type="RefSeq" id="WP_126075861.1">
    <property type="nucleotide sequence ID" value="NZ_CP051166.1"/>
</dbReference>
<dbReference type="Pfam" id="PF00128">
    <property type="entry name" value="Alpha-amylase"/>
    <property type="match status" value="1"/>
</dbReference>
<dbReference type="Proteomes" id="UP000278085">
    <property type="component" value="Unassembled WGS sequence"/>
</dbReference>
<sequence>MIAPVRTPRRTPTRTRSSLLPHRGAHGVRFTYNGAPGTSSVALAGTFNSWSGQAAPLARVGPLTWQLDLPVAPGRHHYKYVIDGVDWIADPANGWISEDGQGNSCFTVYDAGEVFVRDGAASRAAPGTLYRECAAVASPAWLNDAVVYQLSVRAFGGTFKGMRARLAYLQDLGVNTVWMMPVHPVGLLRRSGALGDPYAVRDFTAIDPALGEAHDLCALIADMQQRGMRVIYDWTLNRASCDNVLTADHPDWFTRDADGQIMYAVPGRDSFAGFDFGHSDLRAWLIAAMQQWIKRFCFDGLRFDDADITPRDFLEQIRAALLPVRPGLALIAHSCDELHHLAACDLTHDGSLRETIDGIAAGRATVADLHALWEESTYTFPRGALRLRWLEEKEQGRALAFFVAQPYRCPSLHIAAAAVLLTMDGVPHIMMGQEFCEPRWRGWTSLFDDFSLDWNGYDAYTAGHYRRLIALRAACPALREGTLDFVDTGSPGVLAYWRSTAAQRVLVVVSLTAQGGVPPAALDGLTILAADHADAGDLCGFGYLIAA</sequence>
<dbReference type="Gene3D" id="2.60.40.10">
    <property type="entry name" value="Immunoglobulins"/>
    <property type="match status" value="1"/>
</dbReference>
<accession>A0A430HHV5</accession>
<keyword evidence="4" id="KW-1185">Reference proteome</keyword>
<dbReference type="SMART" id="SM00642">
    <property type="entry name" value="Aamy"/>
    <property type="match status" value="1"/>
</dbReference>
<evidence type="ECO:0000313" key="3">
    <source>
        <dbReference type="EMBL" id="RSZ57090.1"/>
    </source>
</evidence>
<gene>
    <name evidence="3" type="ORF">EJB06_20380</name>
</gene>
<evidence type="ECO:0000259" key="2">
    <source>
        <dbReference type="SMART" id="SM00642"/>
    </source>
</evidence>
<dbReference type="InterPro" id="IPR032640">
    <property type="entry name" value="AMPK1_CBM"/>
</dbReference>
<feature type="domain" description="Glycosyl hydrolase family 13 catalytic" evidence="2">
    <location>
        <begin position="149"/>
        <end position="472"/>
    </location>
</feature>
<dbReference type="OrthoDB" id="9805159at2"/>
<dbReference type="PANTHER" id="PTHR10357">
    <property type="entry name" value="ALPHA-AMYLASE FAMILY MEMBER"/>
    <property type="match status" value="1"/>
</dbReference>
<dbReference type="InterPro" id="IPR017853">
    <property type="entry name" value="GH"/>
</dbReference>
<dbReference type="InterPro" id="IPR013783">
    <property type="entry name" value="Ig-like_fold"/>
</dbReference>
<feature type="region of interest" description="Disordered" evidence="1">
    <location>
        <begin position="1"/>
        <end position="20"/>
    </location>
</feature>
<reference evidence="3 4" key="1">
    <citation type="submission" date="2018-12" db="EMBL/GenBank/DDBJ databases">
        <authorList>
            <person name="Yang E."/>
        </authorList>
    </citation>
    <scope>NUCLEOTIDE SEQUENCE [LARGE SCALE GENOMIC DNA]</scope>
    <source>
        <strain evidence="3 4">SOD</strain>
    </source>
</reference>
<comment type="caution">
    <text evidence="3">The sequence shown here is derived from an EMBL/GenBank/DDBJ whole genome shotgun (WGS) entry which is preliminary data.</text>
</comment>
<dbReference type="Gene3D" id="3.20.20.80">
    <property type="entry name" value="Glycosidases"/>
    <property type="match status" value="1"/>
</dbReference>
<evidence type="ECO:0000313" key="4">
    <source>
        <dbReference type="Proteomes" id="UP000278085"/>
    </source>
</evidence>
<evidence type="ECO:0000256" key="1">
    <source>
        <dbReference type="SAM" id="MobiDB-lite"/>
    </source>
</evidence>
<dbReference type="InterPro" id="IPR006047">
    <property type="entry name" value="GH13_cat_dom"/>
</dbReference>
<dbReference type="GO" id="GO:0005975">
    <property type="term" value="P:carbohydrate metabolic process"/>
    <property type="evidence" value="ECO:0007669"/>
    <property type="project" value="InterPro"/>
</dbReference>
<name>A0A430HHV5_9BURK</name>
<organism evidence="3 4">
    <name type="scientific">Massilia atriviolacea</name>
    <dbReference type="NCBI Taxonomy" id="2495579"/>
    <lineage>
        <taxon>Bacteria</taxon>
        <taxon>Pseudomonadati</taxon>
        <taxon>Pseudomonadota</taxon>
        <taxon>Betaproteobacteria</taxon>
        <taxon>Burkholderiales</taxon>
        <taxon>Oxalobacteraceae</taxon>
        <taxon>Telluria group</taxon>
        <taxon>Massilia</taxon>
    </lineage>
</organism>
<dbReference type="Pfam" id="PF16561">
    <property type="entry name" value="AMPK1_CBM"/>
    <property type="match status" value="1"/>
</dbReference>
<proteinExistence type="predicted"/>
<dbReference type="GO" id="GO:0016798">
    <property type="term" value="F:hydrolase activity, acting on glycosyl bonds"/>
    <property type="evidence" value="ECO:0007669"/>
    <property type="project" value="UniProtKB-KW"/>
</dbReference>
<dbReference type="SUPFAM" id="SSF51445">
    <property type="entry name" value="(Trans)glycosidases"/>
    <property type="match status" value="1"/>
</dbReference>
<dbReference type="PANTHER" id="PTHR10357:SF219">
    <property type="entry name" value="MALTOSE ALPHA-D-GLUCOSYLTRANSFERASE"/>
    <property type="match status" value="1"/>
</dbReference>
<dbReference type="AlphaFoldDB" id="A0A430HHV5"/>
<dbReference type="CDD" id="cd02859">
    <property type="entry name" value="E_set_AMPKbeta_like_N"/>
    <property type="match status" value="1"/>
</dbReference>
<dbReference type="EMBL" id="RXLQ01000011">
    <property type="protein sequence ID" value="RSZ57090.1"/>
    <property type="molecule type" value="Genomic_DNA"/>
</dbReference>
<protein>
    <submittedName>
        <fullName evidence="3">DUF3459 domain-containing protein</fullName>
    </submittedName>
</protein>